<name>A0ABS9KCS6_9BACT</name>
<keyword evidence="2" id="KW-1185">Reference proteome</keyword>
<proteinExistence type="predicted"/>
<accession>A0ABS9KCS6</accession>
<gene>
    <name evidence="1" type="ORF">L6773_08775</name>
</gene>
<dbReference type="Proteomes" id="UP001165366">
    <property type="component" value="Unassembled WGS sequence"/>
</dbReference>
<evidence type="ECO:0000313" key="1">
    <source>
        <dbReference type="EMBL" id="MCG2588656.1"/>
    </source>
</evidence>
<sequence length="413" mass="47150">MQAGPAPSLSDRRLTDNEGQALIKISSLGHVFRHREYIAWVRLELSRSFLYNGVTNSKNQSSMKKAILSVLLSLMLISTLHAQEMQECFPEELLPDHITQLTDFGQRSEWSHDGERVFFVDRAGGEVFMVNVNTKETTRITDENTRPEGHGYYRVFELWNGDLLLGHGPERHVLYFQILDESLEFPAQPIEGENFDEGPAVSRKTNRIAWTLPEQEEIYFGEIVYDEEGQPDIANKELLVDNSKVVDTDGNQYEEILESQDWAPGEENVLVWNQYHRNDHGFRADIMSIDLETHTIVNHTKTDHLYHEAEGIFPDIETTYTLVESDQHNPTSGTGTIDLYKLEIDRDAAINSDSYNLDDYMERLTFFSDTEGFRSSNGVISDDGNRMVFQGSISGSDAGVGCGLYLYDFRHEK</sequence>
<reference evidence="1" key="1">
    <citation type="submission" date="2022-01" db="EMBL/GenBank/DDBJ databases">
        <authorList>
            <person name="Wang Y."/>
        </authorList>
    </citation>
    <scope>NUCLEOTIDE SEQUENCE</scope>
    <source>
        <strain evidence="1">WB101</strain>
    </source>
</reference>
<dbReference type="SUPFAM" id="SSF69304">
    <property type="entry name" value="Tricorn protease N-terminal domain"/>
    <property type="match status" value="1"/>
</dbReference>
<protein>
    <submittedName>
        <fullName evidence="1">Uncharacterized protein</fullName>
    </submittedName>
</protein>
<evidence type="ECO:0000313" key="2">
    <source>
        <dbReference type="Proteomes" id="UP001165366"/>
    </source>
</evidence>
<dbReference type="InterPro" id="IPR011042">
    <property type="entry name" value="6-blade_b-propeller_TolB-like"/>
</dbReference>
<dbReference type="Gene3D" id="2.120.10.30">
    <property type="entry name" value="TolB, C-terminal domain"/>
    <property type="match status" value="1"/>
</dbReference>
<dbReference type="EMBL" id="JAKLWS010000008">
    <property type="protein sequence ID" value="MCG2588656.1"/>
    <property type="molecule type" value="Genomic_DNA"/>
</dbReference>
<reference evidence="1" key="2">
    <citation type="submission" date="2024-05" db="EMBL/GenBank/DDBJ databases">
        <title>Rhodohalobacter halophilus gen. nov., sp. nov., a moderately halophilic member of the family Balneolaceae.</title>
        <authorList>
            <person name="Xia J."/>
        </authorList>
    </citation>
    <scope>NUCLEOTIDE SEQUENCE</scope>
    <source>
        <strain evidence="1">WB101</strain>
    </source>
</reference>
<organism evidence="1 2">
    <name type="scientific">Rhodohalobacter sulfatireducens</name>
    <dbReference type="NCBI Taxonomy" id="2911366"/>
    <lineage>
        <taxon>Bacteria</taxon>
        <taxon>Pseudomonadati</taxon>
        <taxon>Balneolota</taxon>
        <taxon>Balneolia</taxon>
        <taxon>Balneolales</taxon>
        <taxon>Balneolaceae</taxon>
        <taxon>Rhodohalobacter</taxon>
    </lineage>
</organism>
<comment type="caution">
    <text evidence="1">The sequence shown here is derived from an EMBL/GenBank/DDBJ whole genome shotgun (WGS) entry which is preliminary data.</text>
</comment>
<dbReference type="RefSeq" id="WP_237853495.1">
    <property type="nucleotide sequence ID" value="NZ_JAKLWS010000008.1"/>
</dbReference>